<dbReference type="GO" id="GO:0042101">
    <property type="term" value="C:T cell receptor complex"/>
    <property type="evidence" value="ECO:0007669"/>
    <property type="project" value="UniProtKB-KW"/>
</dbReference>
<keyword evidence="5" id="KW-1064">Adaptive immunity</keyword>
<evidence type="ECO:0000256" key="10">
    <source>
        <dbReference type="ARBA" id="ARBA00038651"/>
    </source>
</evidence>
<evidence type="ECO:0000256" key="12">
    <source>
        <dbReference type="SAM" id="MobiDB-lite"/>
    </source>
</evidence>
<dbReference type="FunFam" id="2.60.40.10:FF:002491">
    <property type="entry name" value="T cell receptor beta variable 12-4"/>
    <property type="match status" value="1"/>
</dbReference>
<protein>
    <recommendedName>
        <fullName evidence="13">Ig-like domain-containing protein</fullName>
    </recommendedName>
</protein>
<comment type="subunit">
    <text evidence="10">Alpha-beta TR is a heterodimer composed of an alpha and beta chain; disulfide-linked. The alpha-beta TR is associated with the transmembrane signaling CD3 coreceptor proteins to form the TR-CD3 (TcR or TCR). The assembly of alpha-beta TR heterodimers with CD3 occurs in the endoplasmic reticulum where a single alpha-beta TR heterodimer associates with one CD3D-CD3E heterodimer, one CD3G-CD3E heterodimer and one CD247 homodimer forming a stable octameric structure. CD3D-CD3E and CD3G-CD3E heterodimers preferentially associate with TR alpha and TR beta chains, respectively. The association of the CD247 homodimer is the last step of TcR assembly in the endoplasmic reticulum and is required for transport to the cell surface.</text>
</comment>
<dbReference type="STRING" id="9483.ENSCJAP00000068275"/>
<dbReference type="Gene3D" id="2.60.40.10">
    <property type="entry name" value="Immunoglobulins"/>
    <property type="match status" value="1"/>
</dbReference>
<evidence type="ECO:0000256" key="4">
    <source>
        <dbReference type="ARBA" id="ARBA00022859"/>
    </source>
</evidence>
<evidence type="ECO:0000256" key="5">
    <source>
        <dbReference type="ARBA" id="ARBA00023130"/>
    </source>
</evidence>
<dbReference type="OMA" id="PTRIIMW"/>
<dbReference type="SUPFAM" id="SSF48726">
    <property type="entry name" value="Immunoglobulin"/>
    <property type="match status" value="1"/>
</dbReference>
<reference evidence="14" key="2">
    <citation type="submission" date="2025-08" db="UniProtKB">
        <authorList>
            <consortium name="Ensembl"/>
        </authorList>
    </citation>
    <scope>IDENTIFICATION</scope>
</reference>
<evidence type="ECO:0000256" key="9">
    <source>
        <dbReference type="ARBA" id="ARBA00023319"/>
    </source>
</evidence>
<dbReference type="SMART" id="SM00409">
    <property type="entry name" value="IG"/>
    <property type="match status" value="1"/>
</dbReference>
<evidence type="ECO:0000256" key="1">
    <source>
        <dbReference type="ARBA" id="ARBA00004236"/>
    </source>
</evidence>
<dbReference type="InterPro" id="IPR050413">
    <property type="entry name" value="TCR_beta_variable"/>
</dbReference>
<evidence type="ECO:0000256" key="3">
    <source>
        <dbReference type="ARBA" id="ARBA00022729"/>
    </source>
</evidence>
<keyword evidence="7" id="KW-1015">Disulfide bond</keyword>
<dbReference type="AlphaFoldDB" id="A0A5F4VRY3"/>
<evidence type="ECO:0000256" key="6">
    <source>
        <dbReference type="ARBA" id="ARBA00023136"/>
    </source>
</evidence>
<reference evidence="14" key="3">
    <citation type="submission" date="2025-09" db="UniProtKB">
        <authorList>
            <consortium name="Ensembl"/>
        </authorList>
    </citation>
    <scope>IDENTIFICATION</scope>
</reference>
<keyword evidence="2" id="KW-1003">Cell membrane</keyword>
<keyword evidence="11" id="KW-1279">T cell receptor</keyword>
<dbReference type="GO" id="GO:0002250">
    <property type="term" value="P:adaptive immune response"/>
    <property type="evidence" value="ECO:0007669"/>
    <property type="project" value="UniProtKB-KW"/>
</dbReference>
<evidence type="ECO:0000313" key="14">
    <source>
        <dbReference type="Ensembl" id="ENSCJAP00000068275.2"/>
    </source>
</evidence>
<dbReference type="PROSITE" id="PS50835">
    <property type="entry name" value="IG_LIKE"/>
    <property type="match status" value="1"/>
</dbReference>
<dbReference type="InterPro" id="IPR013106">
    <property type="entry name" value="Ig_V-set"/>
</dbReference>
<organism evidence="14 15">
    <name type="scientific">Callithrix jacchus</name>
    <name type="common">White-tufted-ear marmoset</name>
    <name type="synonym">Simia Jacchus</name>
    <dbReference type="NCBI Taxonomy" id="9483"/>
    <lineage>
        <taxon>Eukaryota</taxon>
        <taxon>Metazoa</taxon>
        <taxon>Chordata</taxon>
        <taxon>Craniata</taxon>
        <taxon>Vertebrata</taxon>
        <taxon>Euteleostomi</taxon>
        <taxon>Mammalia</taxon>
        <taxon>Eutheria</taxon>
        <taxon>Euarchontoglires</taxon>
        <taxon>Primates</taxon>
        <taxon>Haplorrhini</taxon>
        <taxon>Platyrrhini</taxon>
        <taxon>Cebidae</taxon>
        <taxon>Callitrichinae</taxon>
        <taxon>Callithrix</taxon>
        <taxon>Callithrix</taxon>
    </lineage>
</organism>
<name>A0A5F4VRY3_CALJA</name>
<keyword evidence="4" id="KW-0391">Immunity</keyword>
<evidence type="ECO:0000259" key="13">
    <source>
        <dbReference type="PROSITE" id="PS50835"/>
    </source>
</evidence>
<dbReference type="GeneTree" id="ENSGT00940000162707"/>
<sequence length="199" mass="22076">MREQGRPSSSASAHSDSDWAKLPSCPDPAMNTRLLCWAALCLLGGACTDAGIIQSPKHEVTEMGQAVTLRCEPILGHNLLYWYRQTLVQGLELLSYFRSRSIIDDEQMPKDRFSAERPDGSFSTLKIQPAEQGDSAVYICASRLATALQNRPLPVQKPWCFLFSPQLPAVLSKVFPAPPSSQEYLSGFGAQQRQKMVQF</sequence>
<feature type="region of interest" description="Disordered" evidence="12">
    <location>
        <begin position="1"/>
        <end position="20"/>
    </location>
</feature>
<keyword evidence="9" id="KW-0393">Immunoglobulin domain</keyword>
<dbReference type="InterPro" id="IPR007110">
    <property type="entry name" value="Ig-like_dom"/>
</dbReference>
<evidence type="ECO:0000256" key="7">
    <source>
        <dbReference type="ARBA" id="ARBA00023157"/>
    </source>
</evidence>
<dbReference type="InterPro" id="IPR003599">
    <property type="entry name" value="Ig_sub"/>
</dbReference>
<comment type="subcellular location">
    <subcellularLocation>
        <location evidence="1">Cell membrane</location>
    </subcellularLocation>
</comment>
<evidence type="ECO:0000256" key="8">
    <source>
        <dbReference type="ARBA" id="ARBA00023170"/>
    </source>
</evidence>
<evidence type="ECO:0000256" key="2">
    <source>
        <dbReference type="ARBA" id="ARBA00022475"/>
    </source>
</evidence>
<keyword evidence="3" id="KW-0732">Signal</keyword>
<proteinExistence type="predicted"/>
<feature type="domain" description="Ig-like" evidence="13">
    <location>
        <begin position="50"/>
        <end position="156"/>
    </location>
</feature>
<dbReference type="Pfam" id="PF07686">
    <property type="entry name" value="V-set"/>
    <property type="match status" value="1"/>
</dbReference>
<dbReference type="Ensembl" id="ENSCJAT00000098662.2">
    <property type="protein sequence ID" value="ENSCJAP00000068275.2"/>
    <property type="gene ID" value="ENSCJAG00000061683.2"/>
</dbReference>
<dbReference type="PANTHER" id="PTHR23268:SF14">
    <property type="entry name" value="T CELL RECEPTOR BETA VARIABLE 12-3-RELATED"/>
    <property type="match status" value="1"/>
</dbReference>
<dbReference type="InterPro" id="IPR036179">
    <property type="entry name" value="Ig-like_dom_sf"/>
</dbReference>
<keyword evidence="6" id="KW-0472">Membrane</keyword>
<reference evidence="14" key="1">
    <citation type="submission" date="2009-03" db="EMBL/GenBank/DDBJ databases">
        <authorList>
            <person name="Warren W."/>
            <person name="Ye L."/>
            <person name="Minx P."/>
            <person name="Worley K."/>
            <person name="Gibbs R."/>
            <person name="Wilson R.K."/>
        </authorList>
    </citation>
    <scope>NUCLEOTIDE SEQUENCE [LARGE SCALE GENOMIC DNA]</scope>
</reference>
<dbReference type="GO" id="GO:0007166">
    <property type="term" value="P:cell surface receptor signaling pathway"/>
    <property type="evidence" value="ECO:0007669"/>
    <property type="project" value="TreeGrafter"/>
</dbReference>
<keyword evidence="15" id="KW-1185">Reference proteome</keyword>
<dbReference type="Proteomes" id="UP000008225">
    <property type="component" value="Chromosome 8"/>
</dbReference>
<dbReference type="SMART" id="SM00406">
    <property type="entry name" value="IGv"/>
    <property type="match status" value="1"/>
</dbReference>
<keyword evidence="8" id="KW-0675">Receptor</keyword>
<evidence type="ECO:0000313" key="15">
    <source>
        <dbReference type="Proteomes" id="UP000008225"/>
    </source>
</evidence>
<evidence type="ECO:0000256" key="11">
    <source>
        <dbReference type="ARBA" id="ARBA00043266"/>
    </source>
</evidence>
<dbReference type="InterPro" id="IPR013783">
    <property type="entry name" value="Ig-like_fold"/>
</dbReference>
<dbReference type="InParanoid" id="A0A5F4VRY3"/>
<accession>A0A5F4VRY3</accession>
<dbReference type="PANTHER" id="PTHR23268">
    <property type="entry name" value="T-CELL RECEPTOR BETA CHAIN"/>
    <property type="match status" value="1"/>
</dbReference>